<evidence type="ECO:0000256" key="12">
    <source>
        <dbReference type="SAM" id="Coils"/>
    </source>
</evidence>
<dbReference type="InterPro" id="IPR036565">
    <property type="entry name" value="Mur-like_cat_sf"/>
</dbReference>
<protein>
    <recommendedName>
        <fullName evidence="3">tetrahydrofolate synthase</fullName>
        <ecNumber evidence="3">6.3.2.17</ecNumber>
    </recommendedName>
    <alternativeName>
        <fullName evidence="9">Tetrahydrofolylpolyglutamate synthase</fullName>
    </alternativeName>
</protein>
<evidence type="ECO:0000256" key="11">
    <source>
        <dbReference type="PIRNR" id="PIRNR001563"/>
    </source>
</evidence>
<keyword evidence="6 11" id="KW-0547">Nucleotide-binding</keyword>
<dbReference type="InterPro" id="IPR018109">
    <property type="entry name" value="Folylpolyglutamate_synth_CS"/>
</dbReference>
<dbReference type="InterPro" id="IPR004101">
    <property type="entry name" value="Mur_ligase_C"/>
</dbReference>
<gene>
    <name evidence="15" type="ORF">HLVA_15550</name>
</gene>
<dbReference type="PROSITE" id="PS01011">
    <property type="entry name" value="FOLYLPOLYGLU_SYNT_1"/>
    <property type="match status" value="1"/>
</dbReference>
<dbReference type="AlphaFoldDB" id="A0AAU9DX68"/>
<evidence type="ECO:0000256" key="2">
    <source>
        <dbReference type="ARBA" id="ARBA00008276"/>
    </source>
</evidence>
<keyword evidence="4 11" id="KW-0436">Ligase</keyword>
<feature type="domain" description="Mur ligase C-terminal" evidence="13">
    <location>
        <begin position="282"/>
        <end position="401"/>
    </location>
</feature>
<dbReference type="Proteomes" id="UP001321582">
    <property type="component" value="Chromosome"/>
</dbReference>
<evidence type="ECO:0000256" key="5">
    <source>
        <dbReference type="ARBA" id="ARBA00022723"/>
    </source>
</evidence>
<dbReference type="EMBL" id="AP027059">
    <property type="protein sequence ID" value="BDU50986.1"/>
    <property type="molecule type" value="Genomic_DNA"/>
</dbReference>
<evidence type="ECO:0000256" key="8">
    <source>
        <dbReference type="ARBA" id="ARBA00022842"/>
    </source>
</evidence>
<comment type="catalytic activity">
    <reaction evidence="10">
        <text>(6S)-5,6,7,8-tetrahydrofolyl-(gamma-L-Glu)(n) + L-glutamate + ATP = (6S)-5,6,7,8-tetrahydrofolyl-(gamma-L-Glu)(n+1) + ADP + phosphate + H(+)</text>
        <dbReference type="Rhea" id="RHEA:10580"/>
        <dbReference type="Rhea" id="RHEA-COMP:14738"/>
        <dbReference type="Rhea" id="RHEA-COMP:14740"/>
        <dbReference type="ChEBI" id="CHEBI:15378"/>
        <dbReference type="ChEBI" id="CHEBI:29985"/>
        <dbReference type="ChEBI" id="CHEBI:30616"/>
        <dbReference type="ChEBI" id="CHEBI:43474"/>
        <dbReference type="ChEBI" id="CHEBI:141005"/>
        <dbReference type="ChEBI" id="CHEBI:456216"/>
        <dbReference type="EC" id="6.3.2.17"/>
    </reaction>
</comment>
<dbReference type="EC" id="6.3.2.17" evidence="3"/>
<dbReference type="KEGG" id="haby:HLVA_15550"/>
<dbReference type="GO" id="GO:0004326">
    <property type="term" value="F:tetrahydrofolylpolyglutamate synthase activity"/>
    <property type="evidence" value="ECO:0007669"/>
    <property type="project" value="UniProtKB-EC"/>
</dbReference>
<feature type="coiled-coil region" evidence="12">
    <location>
        <begin position="21"/>
        <end position="48"/>
    </location>
</feature>
<dbReference type="RefSeq" id="WP_307903832.1">
    <property type="nucleotide sequence ID" value="NZ_AP027059.1"/>
</dbReference>
<evidence type="ECO:0000256" key="4">
    <source>
        <dbReference type="ARBA" id="ARBA00022598"/>
    </source>
</evidence>
<dbReference type="GO" id="GO:0046872">
    <property type="term" value="F:metal ion binding"/>
    <property type="evidence" value="ECO:0007669"/>
    <property type="project" value="UniProtKB-KW"/>
</dbReference>
<keyword evidence="7 11" id="KW-0067">ATP-binding</keyword>
<keyword evidence="12" id="KW-0175">Coiled coil</keyword>
<dbReference type="PIRSF" id="PIRSF001563">
    <property type="entry name" value="Folylpolyglu_synth"/>
    <property type="match status" value="1"/>
</dbReference>
<dbReference type="Gene3D" id="3.40.1190.10">
    <property type="entry name" value="Mur-like, catalytic domain"/>
    <property type="match status" value="1"/>
</dbReference>
<feature type="domain" description="Mur ligase central" evidence="14">
    <location>
        <begin position="47"/>
        <end position="258"/>
    </location>
</feature>
<dbReference type="GO" id="GO:0008841">
    <property type="term" value="F:dihydrofolate synthase activity"/>
    <property type="evidence" value="ECO:0007669"/>
    <property type="project" value="TreeGrafter"/>
</dbReference>
<dbReference type="PROSITE" id="PS01012">
    <property type="entry name" value="FOLYLPOLYGLU_SYNT_2"/>
    <property type="match status" value="1"/>
</dbReference>
<organism evidence="15 16">
    <name type="scientific">Haliovirga abyssi</name>
    <dbReference type="NCBI Taxonomy" id="2996794"/>
    <lineage>
        <taxon>Bacteria</taxon>
        <taxon>Fusobacteriati</taxon>
        <taxon>Fusobacteriota</taxon>
        <taxon>Fusobacteriia</taxon>
        <taxon>Fusobacteriales</taxon>
        <taxon>Haliovirgaceae</taxon>
        <taxon>Haliovirga</taxon>
    </lineage>
</organism>
<evidence type="ECO:0000256" key="3">
    <source>
        <dbReference type="ARBA" id="ARBA00013025"/>
    </source>
</evidence>
<dbReference type="InterPro" id="IPR013221">
    <property type="entry name" value="Mur_ligase_cen"/>
</dbReference>
<evidence type="ECO:0000256" key="6">
    <source>
        <dbReference type="ARBA" id="ARBA00022741"/>
    </source>
</evidence>
<dbReference type="Gene3D" id="3.90.190.20">
    <property type="entry name" value="Mur ligase, C-terminal domain"/>
    <property type="match status" value="1"/>
</dbReference>
<evidence type="ECO:0000259" key="14">
    <source>
        <dbReference type="Pfam" id="PF08245"/>
    </source>
</evidence>
<comment type="similarity">
    <text evidence="2 11">Belongs to the folylpolyglutamate synthase family.</text>
</comment>
<comment type="cofactor">
    <cofactor evidence="1">
        <name>Mg(2+)</name>
        <dbReference type="ChEBI" id="CHEBI:18420"/>
    </cofactor>
</comment>
<sequence>MNLLKKEELLDELYSYSKFGIKLGLENIDKLLNELGNIENNYKKIHIAGTNGKGSVATMLETILIESGYNVGKYTSPHLVDFNERITVNNKKISDEELVECFLEVKKAIKSLNIQPTFFEVTTAIMFLYFDKKNIDWGIIETGMGGQYDSTNVIVPEVSIITNVTVDHTNYLGKNLREIAKEKAGIIKKDVPVIYYGNCKELIEEVEKKSVNRVNIGKYNYKVEFDNEKFSTVIDIDNEIYEIPLYGEFQSKNFLLAYETLKKIGVSKKDIKKGLKNVKWPGRFEVIEKNPYLILDGAHNIAAALGLKRSLLKKFKREEILVITSILKDKDVNEILDIFSKFADTAIFVSLKTVDRGLSEEEMYKLGSGKFDNSLKIDDINEAIKVAKENFDKKAIIIAGSLYLIGEVKKGRI</sequence>
<dbReference type="PANTHER" id="PTHR11136:SF0">
    <property type="entry name" value="DIHYDROFOLATE SYNTHETASE-RELATED"/>
    <property type="match status" value="1"/>
</dbReference>
<keyword evidence="8" id="KW-0460">Magnesium</keyword>
<accession>A0AAU9DX68</accession>
<name>A0AAU9DX68_9FUSO</name>
<keyword evidence="16" id="KW-1185">Reference proteome</keyword>
<dbReference type="FunFam" id="3.40.1190.10:FF:000011">
    <property type="entry name" value="Folylpolyglutamate synthase/dihydrofolate synthase"/>
    <property type="match status" value="1"/>
</dbReference>
<proteinExistence type="inferred from homology"/>
<reference evidence="15 16" key="1">
    <citation type="submission" date="2022-11" db="EMBL/GenBank/DDBJ databases">
        <title>Haliovirga abyssi gen. nov., sp. nov., a mesophilic fermentative bacterium isolated from the Iheya North hydrothermal field and the proposal of Haliovirgaceae fam. nov.</title>
        <authorList>
            <person name="Miyazaki U."/>
            <person name="Tame A."/>
            <person name="Miyazaki J."/>
            <person name="Takai K."/>
            <person name="Sawayama S."/>
            <person name="Kitajima M."/>
            <person name="Okamoto A."/>
            <person name="Nakagawa S."/>
        </authorList>
    </citation>
    <scope>NUCLEOTIDE SEQUENCE [LARGE SCALE GENOMIC DNA]</scope>
    <source>
        <strain evidence="15 16">IC12</strain>
    </source>
</reference>
<evidence type="ECO:0000256" key="1">
    <source>
        <dbReference type="ARBA" id="ARBA00001946"/>
    </source>
</evidence>
<evidence type="ECO:0000256" key="9">
    <source>
        <dbReference type="ARBA" id="ARBA00030592"/>
    </source>
</evidence>
<dbReference type="Pfam" id="PF02875">
    <property type="entry name" value="Mur_ligase_C"/>
    <property type="match status" value="1"/>
</dbReference>
<evidence type="ECO:0000259" key="13">
    <source>
        <dbReference type="Pfam" id="PF02875"/>
    </source>
</evidence>
<dbReference type="SUPFAM" id="SSF53623">
    <property type="entry name" value="MurD-like peptide ligases, catalytic domain"/>
    <property type="match status" value="1"/>
</dbReference>
<dbReference type="NCBIfam" id="TIGR01499">
    <property type="entry name" value="folC"/>
    <property type="match status" value="1"/>
</dbReference>
<dbReference type="InterPro" id="IPR036615">
    <property type="entry name" value="Mur_ligase_C_dom_sf"/>
</dbReference>
<keyword evidence="5" id="KW-0479">Metal-binding</keyword>
<dbReference type="InterPro" id="IPR001645">
    <property type="entry name" value="Folylpolyglutamate_synth"/>
</dbReference>
<dbReference type="Pfam" id="PF08245">
    <property type="entry name" value="Mur_ligase_M"/>
    <property type="match status" value="1"/>
</dbReference>
<evidence type="ECO:0000256" key="10">
    <source>
        <dbReference type="ARBA" id="ARBA00047493"/>
    </source>
</evidence>
<dbReference type="PANTHER" id="PTHR11136">
    <property type="entry name" value="FOLYLPOLYGLUTAMATE SYNTHASE-RELATED"/>
    <property type="match status" value="1"/>
</dbReference>
<evidence type="ECO:0000313" key="15">
    <source>
        <dbReference type="EMBL" id="BDU50986.1"/>
    </source>
</evidence>
<evidence type="ECO:0000313" key="16">
    <source>
        <dbReference type="Proteomes" id="UP001321582"/>
    </source>
</evidence>
<dbReference type="SUPFAM" id="SSF53244">
    <property type="entry name" value="MurD-like peptide ligases, peptide-binding domain"/>
    <property type="match status" value="1"/>
</dbReference>
<dbReference type="GO" id="GO:0005737">
    <property type="term" value="C:cytoplasm"/>
    <property type="evidence" value="ECO:0007669"/>
    <property type="project" value="TreeGrafter"/>
</dbReference>
<evidence type="ECO:0000256" key="7">
    <source>
        <dbReference type="ARBA" id="ARBA00022840"/>
    </source>
</evidence>
<dbReference type="GO" id="GO:0005524">
    <property type="term" value="F:ATP binding"/>
    <property type="evidence" value="ECO:0007669"/>
    <property type="project" value="UniProtKB-KW"/>
</dbReference>